<evidence type="ECO:0000313" key="1">
    <source>
        <dbReference type="EMBL" id="VDP25923.1"/>
    </source>
</evidence>
<proteinExistence type="predicted"/>
<evidence type="ECO:0000313" key="2">
    <source>
        <dbReference type="Proteomes" id="UP000267606"/>
    </source>
</evidence>
<sequence>MKKCRSAEFDVIMDHENITQETSEIVEKLESKVKIRN</sequence>
<keyword evidence="2" id="KW-1185">Reference proteome</keyword>
<dbReference type="AlphaFoldDB" id="A0A183I8E6"/>
<evidence type="ECO:0000313" key="3">
    <source>
        <dbReference type="WBParaSite" id="OFLC_0001602101-mRNA-1"/>
    </source>
</evidence>
<name>A0A183I8E6_9BILA</name>
<dbReference type="WBParaSite" id="OFLC_0001602101-mRNA-1">
    <property type="protein sequence ID" value="OFLC_0001602101-mRNA-1"/>
    <property type="gene ID" value="OFLC_0001602101"/>
</dbReference>
<accession>A0A183I8E6</accession>
<organism evidence="3">
    <name type="scientific">Onchocerca flexuosa</name>
    <dbReference type="NCBI Taxonomy" id="387005"/>
    <lineage>
        <taxon>Eukaryota</taxon>
        <taxon>Metazoa</taxon>
        <taxon>Ecdysozoa</taxon>
        <taxon>Nematoda</taxon>
        <taxon>Chromadorea</taxon>
        <taxon>Rhabditida</taxon>
        <taxon>Spirurina</taxon>
        <taxon>Spiruromorpha</taxon>
        <taxon>Filarioidea</taxon>
        <taxon>Onchocercidae</taxon>
        <taxon>Onchocerca</taxon>
    </lineage>
</organism>
<reference evidence="1 2" key="2">
    <citation type="submission" date="2018-11" db="EMBL/GenBank/DDBJ databases">
        <authorList>
            <consortium name="Pathogen Informatics"/>
        </authorList>
    </citation>
    <scope>NUCLEOTIDE SEQUENCE [LARGE SCALE GENOMIC DNA]</scope>
</reference>
<reference evidence="3" key="1">
    <citation type="submission" date="2016-06" db="UniProtKB">
        <authorList>
            <consortium name="WormBaseParasite"/>
        </authorList>
    </citation>
    <scope>IDENTIFICATION</scope>
</reference>
<dbReference type="EMBL" id="UZAJ01043569">
    <property type="protein sequence ID" value="VDP25923.1"/>
    <property type="molecule type" value="Genomic_DNA"/>
</dbReference>
<gene>
    <name evidence="1" type="ORF">OFLC_LOCUS16008</name>
</gene>
<dbReference type="Proteomes" id="UP000267606">
    <property type="component" value="Unassembled WGS sequence"/>
</dbReference>
<protein>
    <submittedName>
        <fullName evidence="3">Gluconokinase</fullName>
    </submittedName>
</protein>